<dbReference type="EMBL" id="LGRX02033150">
    <property type="protein sequence ID" value="KAK3242611.1"/>
    <property type="molecule type" value="Genomic_DNA"/>
</dbReference>
<keyword evidence="1" id="KW-1133">Transmembrane helix</keyword>
<keyword evidence="1" id="KW-0472">Membrane</keyword>
<comment type="caution">
    <text evidence="2">The sequence shown here is derived from an EMBL/GenBank/DDBJ whole genome shotgun (WGS) entry which is preliminary data.</text>
</comment>
<feature type="transmembrane region" description="Helical" evidence="1">
    <location>
        <begin position="27"/>
        <end position="49"/>
    </location>
</feature>
<accession>A0AAE0BTP7</accession>
<evidence type="ECO:0000256" key="1">
    <source>
        <dbReference type="SAM" id="Phobius"/>
    </source>
</evidence>
<gene>
    <name evidence="2" type="ORF">CYMTET_47770</name>
</gene>
<name>A0AAE0BTP7_9CHLO</name>
<protein>
    <submittedName>
        <fullName evidence="2">Uncharacterized protein</fullName>
    </submittedName>
</protein>
<sequence>MPRSDQHWMNAVRLSRAKPSASSSEGVIWITVSMIGVCVLIVTAVVLLARTDTGGIDYDQEFIMKGRSTEPPTIAPSVAPTVNTATHTVTTVAPTDTATVTTSPTAPTVAPTTANCAEERAECENYCSVDSVCTTYEASVIDESSPGNHDDCEQAMNDAKSACSA</sequence>
<keyword evidence="3" id="KW-1185">Reference proteome</keyword>
<dbReference type="AlphaFoldDB" id="A0AAE0BTP7"/>
<dbReference type="Proteomes" id="UP001190700">
    <property type="component" value="Unassembled WGS sequence"/>
</dbReference>
<evidence type="ECO:0000313" key="2">
    <source>
        <dbReference type="EMBL" id="KAK3242611.1"/>
    </source>
</evidence>
<proteinExistence type="predicted"/>
<reference evidence="2 3" key="1">
    <citation type="journal article" date="2015" name="Genome Biol. Evol.">
        <title>Comparative Genomics of a Bacterivorous Green Alga Reveals Evolutionary Causalities and Consequences of Phago-Mixotrophic Mode of Nutrition.</title>
        <authorList>
            <person name="Burns J.A."/>
            <person name="Paasch A."/>
            <person name="Narechania A."/>
            <person name="Kim E."/>
        </authorList>
    </citation>
    <scope>NUCLEOTIDE SEQUENCE [LARGE SCALE GENOMIC DNA]</scope>
    <source>
        <strain evidence="2 3">PLY_AMNH</strain>
    </source>
</reference>
<organism evidence="2 3">
    <name type="scientific">Cymbomonas tetramitiformis</name>
    <dbReference type="NCBI Taxonomy" id="36881"/>
    <lineage>
        <taxon>Eukaryota</taxon>
        <taxon>Viridiplantae</taxon>
        <taxon>Chlorophyta</taxon>
        <taxon>Pyramimonadophyceae</taxon>
        <taxon>Pyramimonadales</taxon>
        <taxon>Pyramimonadaceae</taxon>
        <taxon>Cymbomonas</taxon>
    </lineage>
</organism>
<evidence type="ECO:0000313" key="3">
    <source>
        <dbReference type="Proteomes" id="UP001190700"/>
    </source>
</evidence>
<keyword evidence="1" id="KW-0812">Transmembrane</keyword>